<organism evidence="2">
    <name type="scientific">freshwater metagenome</name>
    <dbReference type="NCBI Taxonomy" id="449393"/>
    <lineage>
        <taxon>unclassified sequences</taxon>
        <taxon>metagenomes</taxon>
        <taxon>ecological metagenomes</taxon>
    </lineage>
</organism>
<keyword evidence="1" id="KW-0472">Membrane</keyword>
<evidence type="ECO:0000313" key="5">
    <source>
        <dbReference type="EMBL" id="CAB4968914.1"/>
    </source>
</evidence>
<keyword evidence="1" id="KW-0812">Transmembrane</keyword>
<dbReference type="EMBL" id="CAFAAS010000002">
    <property type="protein sequence ID" value="CAB4796358.1"/>
    <property type="molecule type" value="Genomic_DNA"/>
</dbReference>
<sequence length="116" mass="12917">MLDHCDIYIGYAQVAAPGEITSAADRRLTRTDISTLGEAMDRFLTQLVVAELSLRDRLTVAHNRFYSRLRDERGDVPGWVLVVLMTTGLVTAIWTIAAPRLTTILKNSLDAMNGIR</sequence>
<evidence type="ECO:0000313" key="6">
    <source>
        <dbReference type="EMBL" id="CAB5158567.1"/>
    </source>
</evidence>
<dbReference type="EMBL" id="CAEZYE010000032">
    <property type="protein sequence ID" value="CAB4710690.1"/>
    <property type="molecule type" value="Genomic_DNA"/>
</dbReference>
<protein>
    <submittedName>
        <fullName evidence="2">Unannotated protein</fullName>
    </submittedName>
</protein>
<gene>
    <name evidence="2" type="ORF">UFOPK2655_00723</name>
    <name evidence="3" type="ORF">UFOPK3077_00213</name>
    <name evidence="4" type="ORF">UFOPK3667_00212</name>
    <name evidence="5" type="ORF">UFOPK3903_00190</name>
    <name evidence="6" type="ORF">UFOPK4444_01137</name>
</gene>
<dbReference type="EMBL" id="CAFBMU010000002">
    <property type="protein sequence ID" value="CAB4913642.1"/>
    <property type="molecule type" value="Genomic_DNA"/>
</dbReference>
<dbReference type="EMBL" id="CAFBOD010000001">
    <property type="protein sequence ID" value="CAB4968914.1"/>
    <property type="molecule type" value="Genomic_DNA"/>
</dbReference>
<accession>A0A6J6QFX6</accession>
<dbReference type="AlphaFoldDB" id="A0A6J6QFX6"/>
<feature type="transmembrane region" description="Helical" evidence="1">
    <location>
        <begin position="76"/>
        <end position="97"/>
    </location>
</feature>
<proteinExistence type="predicted"/>
<reference evidence="2" key="1">
    <citation type="submission" date="2020-05" db="EMBL/GenBank/DDBJ databases">
        <authorList>
            <person name="Chiriac C."/>
            <person name="Salcher M."/>
            <person name="Ghai R."/>
            <person name="Kavagutti S V."/>
        </authorList>
    </citation>
    <scope>NUCLEOTIDE SEQUENCE</scope>
</reference>
<dbReference type="EMBL" id="CAFBRZ010000076">
    <property type="protein sequence ID" value="CAB5158567.1"/>
    <property type="molecule type" value="Genomic_DNA"/>
</dbReference>
<evidence type="ECO:0000313" key="3">
    <source>
        <dbReference type="EMBL" id="CAB4796358.1"/>
    </source>
</evidence>
<name>A0A6J6QFX6_9ZZZZ</name>
<evidence type="ECO:0000256" key="1">
    <source>
        <dbReference type="SAM" id="Phobius"/>
    </source>
</evidence>
<evidence type="ECO:0000313" key="2">
    <source>
        <dbReference type="EMBL" id="CAB4710690.1"/>
    </source>
</evidence>
<keyword evidence="1" id="KW-1133">Transmembrane helix</keyword>
<evidence type="ECO:0000313" key="4">
    <source>
        <dbReference type="EMBL" id="CAB4913642.1"/>
    </source>
</evidence>